<keyword evidence="3" id="KW-1185">Reference proteome</keyword>
<evidence type="ECO:0000313" key="2">
    <source>
        <dbReference type="EMBL" id="TXG53108.1"/>
    </source>
</evidence>
<gene>
    <name evidence="2" type="ORF">EZV62_022277</name>
</gene>
<dbReference type="AlphaFoldDB" id="A0A5C7H7T8"/>
<feature type="compositionally biased region" description="Basic and acidic residues" evidence="1">
    <location>
        <begin position="88"/>
        <end position="98"/>
    </location>
</feature>
<comment type="caution">
    <text evidence="2">The sequence shown here is derived from an EMBL/GenBank/DDBJ whole genome shotgun (WGS) entry which is preliminary data.</text>
</comment>
<evidence type="ECO:0000256" key="1">
    <source>
        <dbReference type="SAM" id="MobiDB-lite"/>
    </source>
</evidence>
<reference evidence="3" key="1">
    <citation type="journal article" date="2019" name="Gigascience">
        <title>De novo genome assembly of the endangered Acer yangbiense, a plant species with extremely small populations endemic to Yunnan Province, China.</title>
        <authorList>
            <person name="Yang J."/>
            <person name="Wariss H.M."/>
            <person name="Tao L."/>
            <person name="Zhang R."/>
            <person name="Yun Q."/>
            <person name="Hollingsworth P."/>
            <person name="Dao Z."/>
            <person name="Luo G."/>
            <person name="Guo H."/>
            <person name="Ma Y."/>
            <person name="Sun W."/>
        </authorList>
    </citation>
    <scope>NUCLEOTIDE SEQUENCE [LARGE SCALE GENOMIC DNA]</scope>
    <source>
        <strain evidence="3">cv. Malutang</strain>
    </source>
</reference>
<feature type="region of interest" description="Disordered" evidence="1">
    <location>
        <begin position="88"/>
        <end position="130"/>
    </location>
</feature>
<accession>A0A5C7H7T8</accession>
<sequence>MCLKKLNLRDDATNYKWHERMYNFDLPTILCCYIKKKKRKTVQKTDIVHVDEHLKVKEAIVEGPHGRQAVLLEIEDDLHVDEEIKKKETYGEGLHAKSAESNPSALEEGQSSSGPNRHQQQQQQQLEHKA</sequence>
<feature type="compositionally biased region" description="Polar residues" evidence="1">
    <location>
        <begin position="99"/>
        <end position="118"/>
    </location>
</feature>
<dbReference type="PANTHER" id="PTHR35697:SF10">
    <property type="entry name" value="PROTEIN TRACHEARY ELEMENT DIFFERENTIATION-RELATED 6"/>
    <property type="match status" value="1"/>
</dbReference>
<dbReference type="Proteomes" id="UP000323000">
    <property type="component" value="Chromosome 10"/>
</dbReference>
<organism evidence="2 3">
    <name type="scientific">Acer yangbiense</name>
    <dbReference type="NCBI Taxonomy" id="1000413"/>
    <lineage>
        <taxon>Eukaryota</taxon>
        <taxon>Viridiplantae</taxon>
        <taxon>Streptophyta</taxon>
        <taxon>Embryophyta</taxon>
        <taxon>Tracheophyta</taxon>
        <taxon>Spermatophyta</taxon>
        <taxon>Magnoliopsida</taxon>
        <taxon>eudicotyledons</taxon>
        <taxon>Gunneridae</taxon>
        <taxon>Pentapetalae</taxon>
        <taxon>rosids</taxon>
        <taxon>malvids</taxon>
        <taxon>Sapindales</taxon>
        <taxon>Sapindaceae</taxon>
        <taxon>Hippocastanoideae</taxon>
        <taxon>Acereae</taxon>
        <taxon>Acer</taxon>
    </lineage>
</organism>
<evidence type="ECO:0000313" key="3">
    <source>
        <dbReference type="Proteomes" id="UP000323000"/>
    </source>
</evidence>
<feature type="compositionally biased region" description="Low complexity" evidence="1">
    <location>
        <begin position="119"/>
        <end position="130"/>
    </location>
</feature>
<dbReference type="EMBL" id="VAHF01000010">
    <property type="protein sequence ID" value="TXG53108.1"/>
    <property type="molecule type" value="Genomic_DNA"/>
</dbReference>
<dbReference type="OrthoDB" id="785473at2759"/>
<name>A0A5C7H7T8_9ROSI</name>
<dbReference type="PANTHER" id="PTHR35697">
    <property type="entry name" value="OS08G0108300 PROTEIN"/>
    <property type="match status" value="1"/>
</dbReference>
<protein>
    <submittedName>
        <fullName evidence="2">Uncharacterized protein</fullName>
    </submittedName>
</protein>
<dbReference type="InterPro" id="IPR044950">
    <property type="entry name" value="TED6/7"/>
</dbReference>
<dbReference type="GO" id="GO:0009834">
    <property type="term" value="P:plant-type secondary cell wall biogenesis"/>
    <property type="evidence" value="ECO:0007669"/>
    <property type="project" value="InterPro"/>
</dbReference>
<proteinExistence type="predicted"/>